<dbReference type="PANTHER" id="PTHR11639:SF74">
    <property type="entry name" value="PROTEIN S100-A10"/>
    <property type="match status" value="1"/>
</dbReference>
<evidence type="ECO:0000256" key="3">
    <source>
        <dbReference type="ARBA" id="ARBA00032653"/>
    </source>
</evidence>
<evidence type="ECO:0000313" key="7">
    <source>
        <dbReference type="Ensembl" id="ENSMPUP00000019711.1"/>
    </source>
</evidence>
<evidence type="ECO:0000256" key="5">
    <source>
        <dbReference type="ARBA" id="ARBA00033448"/>
    </source>
</evidence>
<dbReference type="Gene3D" id="1.10.238.10">
    <property type="entry name" value="EF-hand"/>
    <property type="match status" value="1"/>
</dbReference>
<dbReference type="InterPro" id="IPR013787">
    <property type="entry name" value="S100_Ca-bd_sub"/>
</dbReference>
<dbReference type="GO" id="GO:0044325">
    <property type="term" value="F:transmembrane transporter binding"/>
    <property type="evidence" value="ECO:0007669"/>
    <property type="project" value="TreeGrafter"/>
</dbReference>
<proteinExistence type="inferred from homology"/>
<dbReference type="GO" id="GO:0005509">
    <property type="term" value="F:calcium ion binding"/>
    <property type="evidence" value="ECO:0007669"/>
    <property type="project" value="TreeGrafter"/>
</dbReference>
<dbReference type="GeneTree" id="ENSGT00940000154197"/>
<dbReference type="SMART" id="SM01394">
    <property type="entry name" value="S_100"/>
    <property type="match status" value="1"/>
</dbReference>
<dbReference type="OMA" id="DIACNDY"/>
<dbReference type="InParanoid" id="M3Z7Z8"/>
<dbReference type="EMBL" id="AEYP01028052">
    <property type="status" value="NOT_ANNOTATED_CDS"/>
    <property type="molecule type" value="Genomic_DNA"/>
</dbReference>
<dbReference type="AlphaFoldDB" id="M3Z7Z8"/>
<dbReference type="GO" id="GO:0005737">
    <property type="term" value="C:cytoplasm"/>
    <property type="evidence" value="ECO:0007669"/>
    <property type="project" value="TreeGrafter"/>
</dbReference>
<sequence length="97" mass="11097">MLSQMGQTLETMMFTFHEFAGDKRYLREEHLRVLMEKESPGFLENQIDPLAVDKIMKGPRPVPRGQSGLPELLLSISGLTITCNDYFVIHMKQKGKT</sequence>
<evidence type="ECO:0000259" key="6">
    <source>
        <dbReference type="SMART" id="SM01394"/>
    </source>
</evidence>
<dbReference type="SUPFAM" id="SSF47473">
    <property type="entry name" value="EF-hand"/>
    <property type="match status" value="1"/>
</dbReference>
<dbReference type="InterPro" id="IPR011992">
    <property type="entry name" value="EF-hand-dom_pair"/>
</dbReference>
<dbReference type="HOGENOM" id="CLU_138624_2_1_1"/>
<dbReference type="Ensembl" id="ENSMPUT00000019992.1">
    <property type="protein sequence ID" value="ENSMPUP00000019711.1"/>
    <property type="gene ID" value="ENSMPUG00000019840.1"/>
</dbReference>
<name>M3Z7Z8_MUSPF</name>
<evidence type="ECO:0000256" key="1">
    <source>
        <dbReference type="ARBA" id="ARBA00007323"/>
    </source>
</evidence>
<evidence type="ECO:0000256" key="2">
    <source>
        <dbReference type="ARBA" id="ARBA00018065"/>
    </source>
</evidence>
<dbReference type="STRING" id="9669.ENSMPUP00000019711"/>
<evidence type="ECO:0000256" key="4">
    <source>
        <dbReference type="ARBA" id="ARBA00033060"/>
    </source>
</evidence>
<reference evidence="7" key="1">
    <citation type="submission" date="2024-06" db="UniProtKB">
        <authorList>
            <consortium name="Ensembl"/>
        </authorList>
    </citation>
    <scope>IDENTIFICATION</scope>
</reference>
<feature type="domain" description="S100/CaBP-9k-type calcium binding subdomain" evidence="6">
    <location>
        <begin position="5"/>
        <end position="44"/>
    </location>
</feature>
<accession>M3Z7Z8</accession>
<dbReference type="eggNOG" id="ENOG502S6TB">
    <property type="taxonomic scope" value="Eukaryota"/>
</dbReference>
<protein>
    <recommendedName>
        <fullName evidence="2">Protein S100-A10</fullName>
    </recommendedName>
    <alternativeName>
        <fullName evidence="4">Calpactin I light chain</fullName>
    </alternativeName>
    <alternativeName>
        <fullName evidence="5">Calpactin-1 light chain</fullName>
    </alternativeName>
    <alternativeName>
        <fullName evidence="3">S100 calcium-binding protein A10</fullName>
    </alternativeName>
</protein>
<organism evidence="7">
    <name type="scientific">Mustela putorius furo</name>
    <name type="common">European domestic ferret</name>
    <name type="synonym">Mustela furo</name>
    <dbReference type="NCBI Taxonomy" id="9669"/>
    <lineage>
        <taxon>Eukaryota</taxon>
        <taxon>Metazoa</taxon>
        <taxon>Chordata</taxon>
        <taxon>Craniata</taxon>
        <taxon>Vertebrata</taxon>
        <taxon>Euteleostomi</taxon>
        <taxon>Mammalia</taxon>
        <taxon>Eutheria</taxon>
        <taxon>Laurasiatheria</taxon>
        <taxon>Carnivora</taxon>
        <taxon>Caniformia</taxon>
        <taxon>Musteloidea</taxon>
        <taxon>Mustelidae</taxon>
        <taxon>Mustelinae</taxon>
        <taxon>Mustela</taxon>
    </lineage>
</organism>
<dbReference type="PANTHER" id="PTHR11639">
    <property type="entry name" value="S100 CALCIUM-BINDING PROTEIN"/>
    <property type="match status" value="1"/>
</dbReference>
<comment type="similarity">
    <text evidence="1">Belongs to the S-100 family.</text>
</comment>
<dbReference type="Pfam" id="PF01023">
    <property type="entry name" value="S_100"/>
    <property type="match status" value="1"/>
</dbReference>
<dbReference type="GO" id="GO:0005615">
    <property type="term" value="C:extracellular space"/>
    <property type="evidence" value="ECO:0007669"/>
    <property type="project" value="TreeGrafter"/>
</dbReference>
<dbReference type="GO" id="GO:0048306">
    <property type="term" value="F:calcium-dependent protein binding"/>
    <property type="evidence" value="ECO:0007669"/>
    <property type="project" value="TreeGrafter"/>
</dbReference>